<organism evidence="1 2">
    <name type="scientific">Caenorhabditis briggsae</name>
    <dbReference type="NCBI Taxonomy" id="6238"/>
    <lineage>
        <taxon>Eukaryota</taxon>
        <taxon>Metazoa</taxon>
        <taxon>Ecdysozoa</taxon>
        <taxon>Nematoda</taxon>
        <taxon>Chromadorea</taxon>
        <taxon>Rhabditida</taxon>
        <taxon>Rhabditina</taxon>
        <taxon>Rhabditomorpha</taxon>
        <taxon>Rhabditoidea</taxon>
        <taxon>Rhabditidae</taxon>
        <taxon>Peloderinae</taxon>
        <taxon>Caenorhabditis</taxon>
    </lineage>
</organism>
<dbReference type="EMBL" id="HE600909">
    <property type="protein sequence ID" value="CAR98941.1"/>
    <property type="molecule type" value="Genomic_DNA"/>
</dbReference>
<accession>B6IGB1</accession>
<dbReference type="Proteomes" id="UP000008549">
    <property type="component" value="Unassembled WGS sequence"/>
</dbReference>
<evidence type="ECO:0000313" key="1">
    <source>
        <dbReference type="EMBL" id="CAR98941.1"/>
    </source>
</evidence>
<keyword evidence="2" id="KW-1185">Reference proteome</keyword>
<name>B6IGB1_CAEBR</name>
<dbReference type="GeneID" id="68917819"/>
<dbReference type="AlphaFoldDB" id="B6IGB1"/>
<dbReference type="KEGG" id="cbr:CBG_26339"/>
<evidence type="ECO:0000313" key="2">
    <source>
        <dbReference type="Proteomes" id="UP000008549"/>
    </source>
</evidence>
<protein>
    <submittedName>
        <fullName evidence="1">Protein CBG26339</fullName>
    </submittedName>
</protein>
<dbReference type="RefSeq" id="XP_045098508.1">
    <property type="nucleotide sequence ID" value="XM_045235511.1"/>
</dbReference>
<dbReference type="HOGENOM" id="CLU_3377559_0_0_1"/>
<sequence length="34" mass="4243">MKNRSRRKVKRDHLEPLFKTIKKFSQDDRPQIFV</sequence>
<proteinExistence type="predicted"/>
<reference evidence="1 2" key="2">
    <citation type="journal article" date="2011" name="PLoS Genet.">
        <title>Caenorhabditis briggsae recombinant inbred line genotypes reveal inter-strain incompatibility and the evolution of recombination.</title>
        <authorList>
            <person name="Ross J.A."/>
            <person name="Koboldt D.C."/>
            <person name="Staisch J.E."/>
            <person name="Chamberlin H.M."/>
            <person name="Gupta B.P."/>
            <person name="Miller R.D."/>
            <person name="Baird S.E."/>
            <person name="Haag E.S."/>
        </authorList>
    </citation>
    <scope>NUCLEOTIDE SEQUENCE [LARGE SCALE GENOMIC DNA]</scope>
    <source>
        <strain evidence="1 2">AF16</strain>
    </source>
</reference>
<dbReference type="CTD" id="68917819"/>
<gene>
    <name evidence="1" type="ORF">CBG26339</name>
    <name evidence="1" type="ORF">CBG_26339</name>
</gene>
<dbReference type="InParanoid" id="B6IGB1"/>
<reference evidence="1 2" key="1">
    <citation type="journal article" date="2003" name="PLoS Biol.">
        <title>The genome sequence of Caenorhabditis briggsae: a platform for comparative genomics.</title>
        <authorList>
            <person name="Stein L.D."/>
            <person name="Bao Z."/>
            <person name="Blasiar D."/>
            <person name="Blumenthal T."/>
            <person name="Brent M.R."/>
            <person name="Chen N."/>
            <person name="Chinwalla A."/>
            <person name="Clarke L."/>
            <person name="Clee C."/>
            <person name="Coghlan A."/>
            <person name="Coulson A."/>
            <person name="D'Eustachio P."/>
            <person name="Fitch D.H."/>
            <person name="Fulton L.A."/>
            <person name="Fulton R.E."/>
            <person name="Griffiths-Jones S."/>
            <person name="Harris T.W."/>
            <person name="Hillier L.W."/>
            <person name="Kamath R."/>
            <person name="Kuwabara P.E."/>
            <person name="Mardis E.R."/>
            <person name="Marra M.A."/>
            <person name="Miner T.L."/>
            <person name="Minx P."/>
            <person name="Mullikin J.C."/>
            <person name="Plumb R.W."/>
            <person name="Rogers J."/>
            <person name="Schein J.E."/>
            <person name="Sohrmann M."/>
            <person name="Spieth J."/>
            <person name="Stajich J.E."/>
            <person name="Wei C."/>
            <person name="Willey D."/>
            <person name="Wilson R.K."/>
            <person name="Durbin R."/>
            <person name="Waterston R.H."/>
        </authorList>
    </citation>
    <scope>NUCLEOTIDE SEQUENCE [LARGE SCALE GENOMIC DNA]</scope>
    <source>
        <strain evidence="1 2">AF16</strain>
    </source>
</reference>